<evidence type="ECO:0000313" key="9">
    <source>
        <dbReference type="Proteomes" id="UP000441455"/>
    </source>
</evidence>
<dbReference type="HAMAP" id="MF_01368">
    <property type="entry name" value="Ribosomal_bL17"/>
    <property type="match status" value="1"/>
</dbReference>
<dbReference type="SUPFAM" id="SSF64263">
    <property type="entry name" value="Prokaryotic ribosomal protein L17"/>
    <property type="match status" value="1"/>
</dbReference>
<dbReference type="AlphaFoldDB" id="A0A1I5J284"/>
<sequence>MSYRKFNRNTSNRKAMFRSVLTAFFKNERIETTETKAKEISGLADKMITLAKKGDLSARRQVLAFLVDEDATKKLFDVIAPKYADRNGGYTRIYKTAPRRGDAAEMAILELI</sequence>
<dbReference type="OMA" id="EHKRINT"/>
<comment type="subunit">
    <text evidence="4">Part of the 50S ribosomal subunit. Contacts protein L32.</text>
</comment>
<dbReference type="GeneID" id="78335600"/>
<dbReference type="GO" id="GO:0006412">
    <property type="term" value="P:translation"/>
    <property type="evidence" value="ECO:0007669"/>
    <property type="project" value="UniProtKB-UniRule"/>
</dbReference>
<gene>
    <name evidence="4" type="primary">rplQ</name>
    <name evidence="6" type="ORF">FX155_09080</name>
    <name evidence="7" type="ORF">SAMN05216495_11925</name>
</gene>
<evidence type="ECO:0000313" key="6">
    <source>
        <dbReference type="EMBL" id="MSS82743.1"/>
    </source>
</evidence>
<dbReference type="PANTHER" id="PTHR14413:SF16">
    <property type="entry name" value="LARGE RIBOSOMAL SUBUNIT PROTEIN BL17M"/>
    <property type="match status" value="1"/>
</dbReference>
<reference evidence="7 8" key="1">
    <citation type="submission" date="2016-10" db="EMBL/GenBank/DDBJ databases">
        <authorList>
            <person name="Varghese N."/>
            <person name="Submissions S."/>
        </authorList>
    </citation>
    <scope>NUCLEOTIDE SEQUENCE [LARGE SCALE GENOMIC DNA]</scope>
    <source>
        <strain evidence="7 8">WCC6</strain>
    </source>
</reference>
<dbReference type="Proteomes" id="UP000182379">
    <property type="component" value="Unassembled WGS sequence"/>
</dbReference>
<evidence type="ECO:0000313" key="8">
    <source>
        <dbReference type="Proteomes" id="UP000182379"/>
    </source>
</evidence>
<dbReference type="Gene3D" id="3.90.1030.10">
    <property type="entry name" value="Ribosomal protein L17"/>
    <property type="match status" value="1"/>
</dbReference>
<accession>A0A1I5J284</accession>
<dbReference type="OrthoDB" id="9809073at2"/>
<evidence type="ECO:0000256" key="3">
    <source>
        <dbReference type="ARBA" id="ARBA00023274"/>
    </source>
</evidence>
<dbReference type="InterPro" id="IPR000456">
    <property type="entry name" value="Ribosomal_bL17"/>
</dbReference>
<protein>
    <recommendedName>
        <fullName evidence="4">Large ribosomal subunit protein bL17</fullName>
    </recommendedName>
</protein>
<evidence type="ECO:0000256" key="5">
    <source>
        <dbReference type="RuleBase" id="RU000660"/>
    </source>
</evidence>
<dbReference type="EMBL" id="FNOP01000019">
    <property type="protein sequence ID" value="SDX26748.1"/>
    <property type="molecule type" value="Genomic_DNA"/>
</dbReference>
<evidence type="ECO:0000256" key="4">
    <source>
        <dbReference type="HAMAP-Rule" id="MF_01368"/>
    </source>
</evidence>
<evidence type="ECO:0000313" key="7">
    <source>
        <dbReference type="EMBL" id="SDX26748.1"/>
    </source>
</evidence>
<keyword evidence="3 4" id="KW-0687">Ribonucleoprotein</keyword>
<proteinExistence type="inferred from homology"/>
<dbReference type="InterPro" id="IPR036373">
    <property type="entry name" value="Ribosomal_bL17_sf"/>
</dbReference>
<dbReference type="Proteomes" id="UP000441455">
    <property type="component" value="Unassembled WGS sequence"/>
</dbReference>
<reference evidence="6 9" key="2">
    <citation type="submission" date="2019-08" db="EMBL/GenBank/DDBJ databases">
        <title>In-depth cultivation of the pig gut microbiome towards novel bacterial diversity and tailored functional studies.</title>
        <authorList>
            <person name="Wylensek D."/>
            <person name="Hitch T.C.A."/>
            <person name="Clavel T."/>
        </authorList>
    </citation>
    <scope>NUCLEOTIDE SEQUENCE [LARGE SCALE GENOMIC DNA]</scope>
    <source>
        <strain evidence="6 9">WCA-389-WT-5B</strain>
    </source>
</reference>
<dbReference type="PANTHER" id="PTHR14413">
    <property type="entry name" value="RIBOSOMAL PROTEIN L17"/>
    <property type="match status" value="1"/>
</dbReference>
<dbReference type="EMBL" id="VULN01000013">
    <property type="protein sequence ID" value="MSS82743.1"/>
    <property type="molecule type" value="Genomic_DNA"/>
</dbReference>
<organism evidence="7 8">
    <name type="scientific">Acidaminococcus fermentans</name>
    <dbReference type="NCBI Taxonomy" id="905"/>
    <lineage>
        <taxon>Bacteria</taxon>
        <taxon>Bacillati</taxon>
        <taxon>Bacillota</taxon>
        <taxon>Negativicutes</taxon>
        <taxon>Acidaminococcales</taxon>
        <taxon>Acidaminococcaceae</taxon>
        <taxon>Acidaminococcus</taxon>
    </lineage>
</organism>
<dbReference type="GO" id="GO:0022625">
    <property type="term" value="C:cytosolic large ribosomal subunit"/>
    <property type="evidence" value="ECO:0007669"/>
    <property type="project" value="TreeGrafter"/>
</dbReference>
<dbReference type="PROSITE" id="PS01167">
    <property type="entry name" value="RIBOSOMAL_L17"/>
    <property type="match status" value="1"/>
</dbReference>
<dbReference type="NCBIfam" id="TIGR00059">
    <property type="entry name" value="L17"/>
    <property type="match status" value="1"/>
</dbReference>
<name>A0A1I5J284_ACIFE</name>
<dbReference type="Pfam" id="PF01196">
    <property type="entry name" value="Ribosomal_L17"/>
    <property type="match status" value="1"/>
</dbReference>
<dbReference type="RefSeq" id="WP_012939236.1">
    <property type="nucleotide sequence ID" value="NZ_CALAKB010000036.1"/>
</dbReference>
<comment type="caution">
    <text evidence="7">The sequence shown here is derived from an EMBL/GenBank/DDBJ whole genome shotgun (WGS) entry which is preliminary data.</text>
</comment>
<comment type="similarity">
    <text evidence="1 4 5">Belongs to the bacterial ribosomal protein bL17 family.</text>
</comment>
<dbReference type="InterPro" id="IPR047859">
    <property type="entry name" value="Ribosomal_bL17_CS"/>
</dbReference>
<evidence type="ECO:0000256" key="1">
    <source>
        <dbReference type="ARBA" id="ARBA00008777"/>
    </source>
</evidence>
<evidence type="ECO:0000256" key="2">
    <source>
        <dbReference type="ARBA" id="ARBA00022980"/>
    </source>
</evidence>
<keyword evidence="2 4" id="KW-0689">Ribosomal protein</keyword>
<dbReference type="GO" id="GO:0003735">
    <property type="term" value="F:structural constituent of ribosome"/>
    <property type="evidence" value="ECO:0007669"/>
    <property type="project" value="InterPro"/>
</dbReference>